<dbReference type="SUPFAM" id="SSF56112">
    <property type="entry name" value="Protein kinase-like (PK-like)"/>
    <property type="match status" value="1"/>
</dbReference>
<dbReference type="EMBL" id="CP001700">
    <property type="protein sequence ID" value="ACU71194.1"/>
    <property type="molecule type" value="Genomic_DNA"/>
</dbReference>
<protein>
    <submittedName>
        <fullName evidence="2">Aminoglycoside phosphotransferase</fullName>
    </submittedName>
</protein>
<dbReference type="AlphaFoldDB" id="C7QJH1"/>
<dbReference type="InParanoid" id="C7QJH1"/>
<dbReference type="HOGENOM" id="CLU_068889_0_0_11"/>
<name>C7QJH1_CATAD</name>
<keyword evidence="2" id="KW-0808">Transferase</keyword>
<reference evidence="2 3" key="1">
    <citation type="journal article" date="2009" name="Stand. Genomic Sci.">
        <title>Complete genome sequence of Catenulispora acidiphila type strain (ID 139908).</title>
        <authorList>
            <person name="Copeland A."/>
            <person name="Lapidus A."/>
            <person name="Glavina Del Rio T."/>
            <person name="Nolan M."/>
            <person name="Lucas S."/>
            <person name="Chen F."/>
            <person name="Tice H."/>
            <person name="Cheng J.F."/>
            <person name="Bruce D."/>
            <person name="Goodwin L."/>
            <person name="Pitluck S."/>
            <person name="Mikhailova N."/>
            <person name="Pati A."/>
            <person name="Ivanova N."/>
            <person name="Mavromatis K."/>
            <person name="Chen A."/>
            <person name="Palaniappan K."/>
            <person name="Chain P."/>
            <person name="Land M."/>
            <person name="Hauser L."/>
            <person name="Chang Y.J."/>
            <person name="Jeffries C.D."/>
            <person name="Chertkov O."/>
            <person name="Brettin T."/>
            <person name="Detter J.C."/>
            <person name="Han C."/>
            <person name="Ali Z."/>
            <person name="Tindall B.J."/>
            <person name="Goker M."/>
            <person name="Bristow J."/>
            <person name="Eisen J.A."/>
            <person name="Markowitz V."/>
            <person name="Hugenholtz P."/>
            <person name="Kyrpides N.C."/>
            <person name="Klenk H.P."/>
        </authorList>
    </citation>
    <scope>NUCLEOTIDE SEQUENCE [LARGE SCALE GENOMIC DNA]</scope>
    <source>
        <strain evidence="3">DSM 44928 / JCM 14897 / NBRC 102108 / NRRL B-24433 / ID139908</strain>
    </source>
</reference>
<accession>C7QJH1</accession>
<dbReference type="STRING" id="479433.Caci_2276"/>
<organism evidence="2 3">
    <name type="scientific">Catenulispora acidiphila (strain DSM 44928 / JCM 14897 / NBRC 102108 / NRRL B-24433 / ID139908)</name>
    <dbReference type="NCBI Taxonomy" id="479433"/>
    <lineage>
        <taxon>Bacteria</taxon>
        <taxon>Bacillati</taxon>
        <taxon>Actinomycetota</taxon>
        <taxon>Actinomycetes</taxon>
        <taxon>Catenulisporales</taxon>
        <taxon>Catenulisporaceae</taxon>
        <taxon>Catenulispora</taxon>
    </lineage>
</organism>
<dbReference type="KEGG" id="cai:Caci_2276"/>
<evidence type="ECO:0000313" key="2">
    <source>
        <dbReference type="EMBL" id="ACU71194.1"/>
    </source>
</evidence>
<dbReference type="Pfam" id="PF01636">
    <property type="entry name" value="APH"/>
    <property type="match status" value="1"/>
</dbReference>
<dbReference type="eggNOG" id="COG0510">
    <property type="taxonomic scope" value="Bacteria"/>
</dbReference>
<dbReference type="Gene3D" id="3.30.200.20">
    <property type="entry name" value="Phosphorylase Kinase, domain 1"/>
    <property type="match status" value="1"/>
</dbReference>
<dbReference type="InterPro" id="IPR011009">
    <property type="entry name" value="Kinase-like_dom_sf"/>
</dbReference>
<sequence>MLNPPVPFSEEDLCALLANSWRVQAAGLDYAPVGFGSHHWSVRDTGGGRWFVNVDTLPPEPEAAATRLRDLTNALSVPRTLRDLGYTFTVAPVPTTDGAVIAELAPHFAVSVYAHLDGESFTWQPWNDMDPDVRAEALAVVAELHAVPRSAWGSADTEDFAIPQRGTLDATIAGDVPDPALGPFADPAGKLITRHAPLLRHLLSHHDALADAARTRPDTFVLTHGEPHAGNFMRTDGRLVLIDWDTALIAPPERDLWGFGVGDPARQELYSLHWDLAETAVDLGVFSRPHTGDANERAGWINLADTLANLETTAARIDPSWTSRH</sequence>
<dbReference type="GO" id="GO:0016740">
    <property type="term" value="F:transferase activity"/>
    <property type="evidence" value="ECO:0007669"/>
    <property type="project" value="UniProtKB-KW"/>
</dbReference>
<keyword evidence="3" id="KW-1185">Reference proteome</keyword>
<proteinExistence type="predicted"/>
<evidence type="ECO:0000313" key="3">
    <source>
        <dbReference type="Proteomes" id="UP000000851"/>
    </source>
</evidence>
<feature type="domain" description="Aminoglycoside phosphotransferase" evidence="1">
    <location>
        <begin position="38"/>
        <end position="260"/>
    </location>
</feature>
<dbReference type="Proteomes" id="UP000000851">
    <property type="component" value="Chromosome"/>
</dbReference>
<dbReference type="OrthoDB" id="115252at2"/>
<dbReference type="InterPro" id="IPR002575">
    <property type="entry name" value="Aminoglycoside_PTrfase"/>
</dbReference>
<dbReference type="Gene3D" id="1.10.510.10">
    <property type="entry name" value="Transferase(Phosphotransferase) domain 1"/>
    <property type="match status" value="1"/>
</dbReference>
<evidence type="ECO:0000259" key="1">
    <source>
        <dbReference type="Pfam" id="PF01636"/>
    </source>
</evidence>
<gene>
    <name evidence="2" type="ordered locus">Caci_2276</name>
</gene>